<reference evidence="1" key="1">
    <citation type="submission" date="2023-04" db="EMBL/GenBank/DDBJ databases">
        <title>Candida boidinii NBRC 1967.</title>
        <authorList>
            <person name="Ichikawa N."/>
            <person name="Sato H."/>
            <person name="Tonouchi N."/>
        </authorList>
    </citation>
    <scope>NUCLEOTIDE SEQUENCE</scope>
    <source>
        <strain evidence="1">NBRC 1967</strain>
    </source>
</reference>
<sequence>MVYISKISLCSSSDSCSSFSGSGTGHFLTLRWKGANSLREGGGCIIKFKTSEQLNQWCGTIKKLSAEDEYSVGYTSPVSANYPQSQQPQSQQQQSDDAQQQFQFASAKNSTTRRVSNQTFRFGSVDSGINGLNLPPSTSQSSSSLNRRSNPNNNINGNINSARSSTSSVSSGQIDSNINTNFISKNNTGGSNIGSNNNNNNNNSNNSNSAGNAMIGSSLKHSFTNELPNGSSISMPRIHSRQKSDLSLLNYQQAGLSSYPSLPISNSSLSSTPNSNNSEPYLSQYQNNSNNNSNTSSANGSSLNYYNPPGGLDKKMRSLSSPANIPNAGMIHNYNNNNNINNNGNINNNDGNMDGNNMRSNSYDYYANTQMPSNFANMSIQKQQNDNSRNGSITNSIINNINIKLLYEKKSINLCLDSNLQYIELINTFVNKIKITMGNNNINYNDLKFKYKDEDDDFVRFQSEEDWYIAKEMLEEKINGNLSNNNNNNDSISNNSNESNDEILTIRVYN</sequence>
<comment type="caution">
    <text evidence="1">The sequence shown here is derived from an EMBL/GenBank/DDBJ whole genome shotgun (WGS) entry which is preliminary data.</text>
</comment>
<name>A0ACB5TG24_CANBO</name>
<gene>
    <name evidence="1" type="ORF">Cboi01_000051000</name>
</gene>
<evidence type="ECO:0000313" key="2">
    <source>
        <dbReference type="Proteomes" id="UP001165101"/>
    </source>
</evidence>
<accession>A0ACB5TG24</accession>
<dbReference type="EMBL" id="BSXV01000139">
    <property type="protein sequence ID" value="GME87695.1"/>
    <property type="molecule type" value="Genomic_DNA"/>
</dbReference>
<organism evidence="1 2">
    <name type="scientific">Candida boidinii</name>
    <name type="common">Yeast</name>
    <dbReference type="NCBI Taxonomy" id="5477"/>
    <lineage>
        <taxon>Eukaryota</taxon>
        <taxon>Fungi</taxon>
        <taxon>Dikarya</taxon>
        <taxon>Ascomycota</taxon>
        <taxon>Saccharomycotina</taxon>
        <taxon>Pichiomycetes</taxon>
        <taxon>Pichiales</taxon>
        <taxon>Pichiaceae</taxon>
        <taxon>Ogataea</taxon>
        <taxon>Ogataea/Candida clade</taxon>
    </lineage>
</organism>
<dbReference type="Proteomes" id="UP001165101">
    <property type="component" value="Unassembled WGS sequence"/>
</dbReference>
<protein>
    <submittedName>
        <fullName evidence="1">Unnamed protein product</fullName>
    </submittedName>
</protein>
<proteinExistence type="predicted"/>
<keyword evidence="2" id="KW-1185">Reference proteome</keyword>
<evidence type="ECO:0000313" key="1">
    <source>
        <dbReference type="EMBL" id="GME87695.1"/>
    </source>
</evidence>